<keyword evidence="3" id="KW-1185">Reference proteome</keyword>
<reference evidence="3" key="1">
    <citation type="journal article" date="2019" name="Int. J. Syst. Evol. Microbiol.">
        <title>The Global Catalogue of Microorganisms (GCM) 10K type strain sequencing project: providing services to taxonomists for standard genome sequencing and annotation.</title>
        <authorList>
            <consortium name="The Broad Institute Genomics Platform"/>
            <consortium name="The Broad Institute Genome Sequencing Center for Infectious Disease"/>
            <person name="Wu L."/>
            <person name="Ma J."/>
        </authorList>
    </citation>
    <scope>NUCLEOTIDE SEQUENCE [LARGE SCALE GENOMIC DNA]</scope>
    <source>
        <strain evidence="3">JCM 4805</strain>
    </source>
</reference>
<evidence type="ECO:0000313" key="2">
    <source>
        <dbReference type="EMBL" id="GAA0447991.1"/>
    </source>
</evidence>
<name>A0ABP3JBD5_9ACTN</name>
<accession>A0ABP3JBD5</accession>
<evidence type="ECO:0000256" key="1">
    <source>
        <dbReference type="SAM" id="MobiDB-lite"/>
    </source>
</evidence>
<protein>
    <submittedName>
        <fullName evidence="2">Uncharacterized protein</fullName>
    </submittedName>
</protein>
<organism evidence="2 3">
    <name type="scientific">Streptomyces olivaceiscleroticus</name>
    <dbReference type="NCBI Taxonomy" id="68245"/>
    <lineage>
        <taxon>Bacteria</taxon>
        <taxon>Bacillati</taxon>
        <taxon>Actinomycetota</taxon>
        <taxon>Actinomycetes</taxon>
        <taxon>Kitasatosporales</taxon>
        <taxon>Streptomycetaceae</taxon>
        <taxon>Streptomyces</taxon>
    </lineage>
</organism>
<evidence type="ECO:0000313" key="3">
    <source>
        <dbReference type="Proteomes" id="UP001500909"/>
    </source>
</evidence>
<gene>
    <name evidence="2" type="ORF">GCM10010361_09870</name>
</gene>
<proteinExistence type="predicted"/>
<sequence>MACLGRIAGSAGEVEGERFSYSVRRHRVAGRVVHRRRGECADDGVRAGAVAGELGLVAVPLSAPRLVHRIEVVHSSAVAGPAALLAAALAADPRSKDPADTPSRGPAEPPSEDAAEERGVRAG</sequence>
<comment type="caution">
    <text evidence="2">The sequence shown here is derived from an EMBL/GenBank/DDBJ whole genome shotgun (WGS) entry which is preliminary data.</text>
</comment>
<dbReference type="Proteomes" id="UP001500909">
    <property type="component" value="Unassembled WGS sequence"/>
</dbReference>
<dbReference type="EMBL" id="BAAABY010000009">
    <property type="protein sequence ID" value="GAA0447991.1"/>
    <property type="molecule type" value="Genomic_DNA"/>
</dbReference>
<feature type="region of interest" description="Disordered" evidence="1">
    <location>
        <begin position="91"/>
        <end position="123"/>
    </location>
</feature>